<feature type="transmembrane region" description="Helical" evidence="2">
    <location>
        <begin position="335"/>
        <end position="361"/>
    </location>
</feature>
<dbReference type="PANTHER" id="PTHR28251">
    <property type="entry name" value="V-TYPE ATPASE ASSEMBLY FACTOR PKR1"/>
    <property type="match status" value="1"/>
</dbReference>
<sequence length="490" mass="53850">MFSRMKATANTRSASRSTLTKVPKRAHEETEQSSEQEELKPASDRLSPGGQERALTLSFHLVTSIASYVDSDHSAICQISQELRPRAFVRMRPPSCLQVMLRLLTLAAFTAAYYLDSGLITNLTLSHSTQLLSPFSDYTIQAILKMCIRTEYRYQNCSHVADPAPTRTNRSAKGQGAHSSGAIDARRSRLRWVNLCQTVREEGTAPCPVDWKGSCPSCALLDEDHLAGAQRKDAKAAQGQDAQLKALLRVPHQTVRVRDGERTSSFTFKVTDHIPEQSPELSGGLCFAQNYSAQNIHPLQTMGDFLANLWGSVFTPGTTPTLLIATNVTFASLQLLLGGLLIATYSIHFAVLSFLCGGLWYSINWFARELQQANIAEQEADRLRKRKKAENEWRATGEVGDSADDEGEDTEVETAGLKDSMENISPEKVPAWAEQQIAEARANKGLQAETSGAQASTGASDARLRRGDPGNVSSSELSTDSEWEKVDNRQ</sequence>
<evidence type="ECO:0000256" key="1">
    <source>
        <dbReference type="SAM" id="MobiDB-lite"/>
    </source>
</evidence>
<feature type="compositionally biased region" description="Acidic residues" evidence="1">
    <location>
        <begin position="401"/>
        <end position="412"/>
    </location>
</feature>
<keyword evidence="2" id="KW-0812">Transmembrane</keyword>
<feature type="region of interest" description="Disordered" evidence="1">
    <location>
        <begin position="385"/>
        <end position="490"/>
    </location>
</feature>
<keyword evidence="2" id="KW-1133">Transmembrane helix</keyword>
<evidence type="ECO:0000256" key="2">
    <source>
        <dbReference type="SAM" id="Phobius"/>
    </source>
</evidence>
<evidence type="ECO:0000313" key="4">
    <source>
        <dbReference type="Proteomes" id="UP000245764"/>
    </source>
</evidence>
<dbReference type="PANTHER" id="PTHR28251:SF1">
    <property type="entry name" value="V-TYPE ATPASE ASSEMBLY FACTOR PKR1"/>
    <property type="match status" value="1"/>
</dbReference>
<dbReference type="Proteomes" id="UP000245764">
    <property type="component" value="Chromosome 11"/>
</dbReference>
<feature type="compositionally biased region" description="Polar residues" evidence="1">
    <location>
        <begin position="471"/>
        <end position="480"/>
    </location>
</feature>
<feature type="region of interest" description="Disordered" evidence="1">
    <location>
        <begin position="1"/>
        <end position="49"/>
    </location>
</feature>
<gene>
    <name evidence="3" type="ORF">ZT1E4_G10477</name>
</gene>
<reference evidence="4" key="1">
    <citation type="submission" date="2017-05" db="EMBL/GenBank/DDBJ databases">
        <authorList>
            <person name="Song R."/>
            <person name="Chenine A.L."/>
            <person name="Ruprecht R.M."/>
        </authorList>
    </citation>
    <scope>NUCLEOTIDE SEQUENCE [LARGE SCALE GENOMIC DNA]</scope>
</reference>
<feature type="compositionally biased region" description="Polar residues" evidence="1">
    <location>
        <begin position="448"/>
        <end position="459"/>
    </location>
</feature>
<protein>
    <submittedName>
        <fullName evidence="3">Uncharacterized protein</fullName>
    </submittedName>
</protein>
<dbReference type="Pfam" id="PF08636">
    <property type="entry name" value="Pkr1"/>
    <property type="match status" value="1"/>
</dbReference>
<accession>A0A2H1H3X7</accession>
<feature type="compositionally biased region" description="Polar residues" evidence="1">
    <location>
        <begin position="8"/>
        <end position="20"/>
    </location>
</feature>
<dbReference type="EMBL" id="LT854263">
    <property type="protein sequence ID" value="SMR60512.1"/>
    <property type="molecule type" value="Genomic_DNA"/>
</dbReference>
<organism evidence="3 4">
    <name type="scientific">Zymoseptoria tritici ST99CH_1E4</name>
    <dbReference type="NCBI Taxonomy" id="1276532"/>
    <lineage>
        <taxon>Eukaryota</taxon>
        <taxon>Fungi</taxon>
        <taxon>Dikarya</taxon>
        <taxon>Ascomycota</taxon>
        <taxon>Pezizomycotina</taxon>
        <taxon>Dothideomycetes</taxon>
        <taxon>Dothideomycetidae</taxon>
        <taxon>Mycosphaerellales</taxon>
        <taxon>Mycosphaerellaceae</taxon>
        <taxon>Zymoseptoria</taxon>
    </lineage>
</organism>
<dbReference type="AlphaFoldDB" id="A0A2H1H3X7"/>
<dbReference type="InterPro" id="IPR013945">
    <property type="entry name" value="Pkr1"/>
</dbReference>
<keyword evidence="2" id="KW-0472">Membrane</keyword>
<dbReference type="GO" id="GO:0005789">
    <property type="term" value="C:endoplasmic reticulum membrane"/>
    <property type="evidence" value="ECO:0007669"/>
    <property type="project" value="TreeGrafter"/>
</dbReference>
<name>A0A2H1H3X7_ZYMTR</name>
<evidence type="ECO:0000313" key="3">
    <source>
        <dbReference type="EMBL" id="SMR60512.1"/>
    </source>
</evidence>
<proteinExistence type="predicted"/>
<dbReference type="GO" id="GO:0070072">
    <property type="term" value="P:vacuolar proton-transporting V-type ATPase complex assembly"/>
    <property type="evidence" value="ECO:0007669"/>
    <property type="project" value="InterPro"/>
</dbReference>